<dbReference type="NCBIfam" id="NF033208">
    <property type="entry name" value="choice_anch_E"/>
    <property type="match status" value="1"/>
</dbReference>
<dbReference type="Proteomes" id="UP000074310">
    <property type="component" value="Unassembled WGS sequence"/>
</dbReference>
<dbReference type="InterPro" id="IPR013424">
    <property type="entry name" value="Ice-binding_C"/>
</dbReference>
<feature type="chain" id="PRO_5007548439" description="Ice-binding protein C-terminal domain-containing protein" evidence="1">
    <location>
        <begin position="22"/>
        <end position="247"/>
    </location>
</feature>
<evidence type="ECO:0000256" key="1">
    <source>
        <dbReference type="SAM" id="SignalP"/>
    </source>
</evidence>
<organism evidence="3 4">
    <name type="scientific">Sphingomonas endophytica</name>
    <dbReference type="NCBI Taxonomy" id="869719"/>
    <lineage>
        <taxon>Bacteria</taxon>
        <taxon>Pseudomonadati</taxon>
        <taxon>Pseudomonadota</taxon>
        <taxon>Alphaproteobacteria</taxon>
        <taxon>Sphingomonadales</taxon>
        <taxon>Sphingomonadaceae</taxon>
        <taxon>Sphingomonas</taxon>
    </lineage>
</organism>
<sequence>MKGPLWTAAIIAACMANAASAATIIQTDSEQAGSRGFRGFDSALGTLNKVSLDISLSKSRVWAINVPAANAGIKTVRWTVDGNWRLGSSIASLDGLLVRLAGSGSDTVDMTRIQDGRALGFFDVIATGGASLSLDPTLFVDTATSFNGFDLGHNGDVGDTSFSLLPSSSQLRQLSGSCFVTTSGSPSSPAGEDFCGSASYKLTFDYTPAGAPTGAVPEPATWAMMLAGFATTGAALRRRRRRAAAAA</sequence>
<evidence type="ECO:0000313" key="3">
    <source>
        <dbReference type="EMBL" id="KTT76718.1"/>
    </source>
</evidence>
<keyword evidence="1" id="KW-0732">Signal</keyword>
<protein>
    <recommendedName>
        <fullName evidence="2">Ice-binding protein C-terminal domain-containing protein</fullName>
    </recommendedName>
</protein>
<feature type="domain" description="Ice-binding protein C-terminal" evidence="2">
    <location>
        <begin position="215"/>
        <end position="239"/>
    </location>
</feature>
<dbReference type="NCBIfam" id="NF035944">
    <property type="entry name" value="PEPxxWA-CTERM"/>
    <property type="match status" value="1"/>
</dbReference>
<dbReference type="AlphaFoldDB" id="A0A147IA18"/>
<dbReference type="Pfam" id="PF07589">
    <property type="entry name" value="PEP-CTERM"/>
    <property type="match status" value="1"/>
</dbReference>
<gene>
    <name evidence="3" type="ORF">NS334_00435</name>
</gene>
<proteinExistence type="predicted"/>
<dbReference type="NCBIfam" id="TIGR02595">
    <property type="entry name" value="PEP_CTERM"/>
    <property type="match status" value="1"/>
</dbReference>
<dbReference type="PATRIC" id="fig|869719.3.peg.93"/>
<evidence type="ECO:0000313" key="4">
    <source>
        <dbReference type="Proteomes" id="UP000074310"/>
    </source>
</evidence>
<comment type="caution">
    <text evidence="3">The sequence shown here is derived from an EMBL/GenBank/DDBJ whole genome shotgun (WGS) entry which is preliminary data.</text>
</comment>
<reference evidence="3 4" key="1">
    <citation type="journal article" date="2016" name="Front. Microbiol.">
        <title>Genomic Resource of Rice Seed Associated Bacteria.</title>
        <authorList>
            <person name="Midha S."/>
            <person name="Bansal K."/>
            <person name="Sharma S."/>
            <person name="Kumar N."/>
            <person name="Patil P.P."/>
            <person name="Chaudhry V."/>
            <person name="Patil P.B."/>
        </authorList>
    </citation>
    <scope>NUCLEOTIDE SEQUENCE [LARGE SCALE GENOMIC DNA]</scope>
    <source>
        <strain evidence="3 4">NS334</strain>
    </source>
</reference>
<keyword evidence="4" id="KW-1185">Reference proteome</keyword>
<feature type="signal peptide" evidence="1">
    <location>
        <begin position="1"/>
        <end position="21"/>
    </location>
</feature>
<accession>A0A147IA18</accession>
<dbReference type="EMBL" id="LDTB01000001">
    <property type="protein sequence ID" value="KTT76718.1"/>
    <property type="molecule type" value="Genomic_DNA"/>
</dbReference>
<evidence type="ECO:0000259" key="2">
    <source>
        <dbReference type="Pfam" id="PF07589"/>
    </source>
</evidence>
<name>A0A147IA18_9SPHN</name>